<dbReference type="AlphaFoldDB" id="A0A261ESN8"/>
<dbReference type="EMBL" id="MWWS01000004">
    <property type="protein sequence ID" value="OZG49871.1"/>
    <property type="molecule type" value="Genomic_DNA"/>
</dbReference>
<sequence length="356" mass="40130">MALHANRNDRRPCIELSATMVTLMLVLLAIQLGWQYVGTGLDQDTVSQQLETRSKQPVSSQVADRIAPIRHDPPPLESAPIPGELFAYLRIPVFSTQWRLPVQEGVSTQVLDNLGAGHYTNTALPGQKGNSAYAGHATVTDLGTINRLPSHAEIIVETSTAWYIYQVVQGQVVQDTNTSVISPEAIKTERGLTLTTCWPMLSLTPTHQRYVLHAAYEGWIAKTDGMPESLANTHLTSTDQVVRTVHQISRQIQVPFTGILAICFFIMWMIADTIAWMLWHHHKSLPKQHYNLFSWIWWLQAGPPACNGWKLVFSRIIRIGLYILLFTAITFACWHWWCPYVASNINMFSSPHPLIK</sequence>
<feature type="transmembrane region" description="Helical" evidence="3">
    <location>
        <begin position="256"/>
        <end position="279"/>
    </location>
</feature>
<evidence type="ECO:0000313" key="4">
    <source>
        <dbReference type="EMBL" id="OZG49871.1"/>
    </source>
</evidence>
<proteinExistence type="predicted"/>
<keyword evidence="3" id="KW-1133">Transmembrane helix</keyword>
<dbReference type="Gene3D" id="2.40.260.10">
    <property type="entry name" value="Sortase"/>
    <property type="match status" value="1"/>
</dbReference>
<dbReference type="RefSeq" id="WP_094722434.1">
    <property type="nucleotide sequence ID" value="NZ_MWWS01000004.1"/>
</dbReference>
<keyword evidence="1" id="KW-0378">Hydrolase</keyword>
<dbReference type="CDD" id="cd05830">
    <property type="entry name" value="Sortase_E"/>
    <property type="match status" value="1"/>
</dbReference>
<keyword evidence="5" id="KW-1185">Reference proteome</keyword>
<dbReference type="InterPro" id="IPR023365">
    <property type="entry name" value="Sortase_dom-sf"/>
</dbReference>
<dbReference type="GO" id="GO:0016787">
    <property type="term" value="F:hydrolase activity"/>
    <property type="evidence" value="ECO:0007669"/>
    <property type="project" value="UniProtKB-KW"/>
</dbReference>
<dbReference type="SUPFAM" id="SSF63817">
    <property type="entry name" value="Sortase"/>
    <property type="match status" value="1"/>
</dbReference>
<dbReference type="OrthoDB" id="5242879at2"/>
<evidence type="ECO:0000313" key="5">
    <source>
        <dbReference type="Proteomes" id="UP000216004"/>
    </source>
</evidence>
<keyword evidence="3" id="KW-0472">Membrane</keyword>
<organism evidence="4 5">
    <name type="scientific">Bombiscardovia coagulans</name>
    <dbReference type="NCBI Taxonomy" id="686666"/>
    <lineage>
        <taxon>Bacteria</taxon>
        <taxon>Bacillati</taxon>
        <taxon>Actinomycetota</taxon>
        <taxon>Actinomycetes</taxon>
        <taxon>Bifidobacteriales</taxon>
        <taxon>Bifidobacteriaceae</taxon>
        <taxon>Bombiscardovia</taxon>
    </lineage>
</organism>
<accession>A0A261ESN8</accession>
<feature type="active site" description="Acyl-thioester intermediate" evidence="2">
    <location>
        <position position="197"/>
    </location>
</feature>
<gene>
    <name evidence="4" type="ORF">BOCO_0388</name>
</gene>
<dbReference type="Proteomes" id="UP000216004">
    <property type="component" value="Unassembled WGS sequence"/>
</dbReference>
<evidence type="ECO:0000256" key="1">
    <source>
        <dbReference type="ARBA" id="ARBA00022801"/>
    </source>
</evidence>
<evidence type="ECO:0000256" key="2">
    <source>
        <dbReference type="PIRSR" id="PIRSR605754-1"/>
    </source>
</evidence>
<name>A0A261ESN8_9BIFI</name>
<reference evidence="4 5" key="1">
    <citation type="journal article" date="2017" name="BMC Genomics">
        <title>Comparative genomic and phylogenomic analyses of the Bifidobacteriaceae family.</title>
        <authorList>
            <person name="Lugli G.A."/>
            <person name="Milani C."/>
            <person name="Turroni F."/>
            <person name="Duranti S."/>
            <person name="Mancabelli L."/>
            <person name="Mangifesta M."/>
            <person name="Ferrario C."/>
            <person name="Modesto M."/>
            <person name="Mattarelli P."/>
            <person name="Jiri K."/>
            <person name="van Sinderen D."/>
            <person name="Ventura M."/>
        </authorList>
    </citation>
    <scope>NUCLEOTIDE SEQUENCE [LARGE SCALE GENOMIC DNA]</scope>
    <source>
        <strain evidence="4 5">DSM 22924</strain>
    </source>
</reference>
<dbReference type="InterPro" id="IPR042003">
    <property type="entry name" value="Sortase_E"/>
</dbReference>
<feature type="active site" description="Proton donor/acceptor" evidence="2">
    <location>
        <position position="136"/>
    </location>
</feature>
<dbReference type="Pfam" id="PF04203">
    <property type="entry name" value="Sortase"/>
    <property type="match status" value="1"/>
</dbReference>
<keyword evidence="3" id="KW-0812">Transmembrane</keyword>
<feature type="transmembrane region" description="Helical" evidence="3">
    <location>
        <begin position="12"/>
        <end position="34"/>
    </location>
</feature>
<feature type="transmembrane region" description="Helical" evidence="3">
    <location>
        <begin position="319"/>
        <end position="337"/>
    </location>
</feature>
<dbReference type="InterPro" id="IPR005754">
    <property type="entry name" value="Sortase"/>
</dbReference>
<evidence type="ECO:0000256" key="3">
    <source>
        <dbReference type="SAM" id="Phobius"/>
    </source>
</evidence>
<comment type="caution">
    <text evidence="4">The sequence shown here is derived from an EMBL/GenBank/DDBJ whole genome shotgun (WGS) entry which is preliminary data.</text>
</comment>
<protein>
    <submittedName>
        <fullName evidence="4">Sortase</fullName>
    </submittedName>
</protein>